<keyword evidence="1 6" id="KW-0285">Flavoprotein</keyword>
<comment type="similarity">
    <text evidence="5">Belongs to the NtaA/SnaA/DszA monooxygenase family.</text>
</comment>
<feature type="binding site" evidence="6">
    <location>
        <position position="59"/>
    </location>
    <ligand>
        <name>FMN</name>
        <dbReference type="ChEBI" id="CHEBI:58210"/>
    </ligand>
</feature>
<reference evidence="9" key="1">
    <citation type="submission" date="2016-10" db="EMBL/GenBank/DDBJ databases">
        <authorList>
            <person name="Varghese N."/>
            <person name="Submissions S."/>
        </authorList>
    </citation>
    <scope>NUCLEOTIDE SEQUENCE [LARGE SCALE GENOMIC DNA]</scope>
    <source>
        <strain evidence="9">CGMCC 1.10223</strain>
    </source>
</reference>
<accession>A0A1I2GJI2</accession>
<dbReference type="EMBL" id="FONN01000016">
    <property type="protein sequence ID" value="SFF17110.1"/>
    <property type="molecule type" value="Genomic_DNA"/>
</dbReference>
<dbReference type="NCBIfam" id="TIGR03860">
    <property type="entry name" value="FMN_nitrolo"/>
    <property type="match status" value="1"/>
</dbReference>
<feature type="binding site" evidence="6">
    <location>
        <position position="96"/>
    </location>
    <ligand>
        <name>FMN</name>
        <dbReference type="ChEBI" id="CHEBI:58210"/>
    </ligand>
</feature>
<evidence type="ECO:0000313" key="9">
    <source>
        <dbReference type="Proteomes" id="UP000183410"/>
    </source>
</evidence>
<name>A0A1I2GJI2_9BACL</name>
<dbReference type="Gene3D" id="3.20.20.30">
    <property type="entry name" value="Luciferase-like domain"/>
    <property type="match status" value="1"/>
</dbReference>
<proteinExistence type="inferred from homology"/>
<dbReference type="CDD" id="cd01095">
    <property type="entry name" value="Nitrilotriacetate_monoxgenase"/>
    <property type="match status" value="1"/>
</dbReference>
<evidence type="ECO:0000256" key="3">
    <source>
        <dbReference type="ARBA" id="ARBA00023002"/>
    </source>
</evidence>
<dbReference type="InterPro" id="IPR011251">
    <property type="entry name" value="Luciferase-like_dom"/>
</dbReference>
<dbReference type="Proteomes" id="UP000183410">
    <property type="component" value="Unassembled WGS sequence"/>
</dbReference>
<dbReference type="InterPro" id="IPR016215">
    <property type="entry name" value="NTA_MOA"/>
</dbReference>
<feature type="binding site" evidence="6">
    <location>
        <position position="220"/>
    </location>
    <ligand>
        <name>FMN</name>
        <dbReference type="ChEBI" id="CHEBI:58210"/>
    </ligand>
</feature>
<feature type="binding site" evidence="6">
    <location>
        <position position="150"/>
    </location>
    <ligand>
        <name>FMN</name>
        <dbReference type="ChEBI" id="CHEBI:58210"/>
    </ligand>
</feature>
<dbReference type="PANTHER" id="PTHR30011:SF16">
    <property type="entry name" value="C2H2 FINGER DOMAIN TRANSCRIPTION FACTOR (EUROFUNG)-RELATED"/>
    <property type="match status" value="1"/>
</dbReference>
<feature type="binding site" evidence="6">
    <location>
        <position position="221"/>
    </location>
    <ligand>
        <name>FMN</name>
        <dbReference type="ChEBI" id="CHEBI:58210"/>
    </ligand>
</feature>
<evidence type="ECO:0000256" key="1">
    <source>
        <dbReference type="ARBA" id="ARBA00022630"/>
    </source>
</evidence>
<evidence type="ECO:0000256" key="4">
    <source>
        <dbReference type="ARBA" id="ARBA00023033"/>
    </source>
</evidence>
<dbReference type="InterPro" id="IPR051260">
    <property type="entry name" value="Diverse_substr_monoxygenases"/>
</dbReference>
<dbReference type="OrthoDB" id="3265338at2"/>
<keyword evidence="3" id="KW-0560">Oxidoreductase</keyword>
<dbReference type="PIRSF" id="PIRSF000337">
    <property type="entry name" value="NTA_MOA"/>
    <property type="match status" value="1"/>
</dbReference>
<keyword evidence="9" id="KW-1185">Reference proteome</keyword>
<keyword evidence="2 6" id="KW-0288">FMN</keyword>
<protein>
    <submittedName>
        <fullName evidence="8">FMN-dependent oxidoreductase, nitrilotriacetate monooxygenase family</fullName>
    </submittedName>
</protein>
<dbReference type="GO" id="GO:0016705">
    <property type="term" value="F:oxidoreductase activity, acting on paired donors, with incorporation or reduction of molecular oxygen"/>
    <property type="evidence" value="ECO:0007669"/>
    <property type="project" value="InterPro"/>
</dbReference>
<dbReference type="Pfam" id="PF00296">
    <property type="entry name" value="Bac_luciferase"/>
    <property type="match status" value="1"/>
</dbReference>
<evidence type="ECO:0000256" key="5">
    <source>
        <dbReference type="ARBA" id="ARBA00033748"/>
    </source>
</evidence>
<evidence type="ECO:0000256" key="2">
    <source>
        <dbReference type="ARBA" id="ARBA00022643"/>
    </source>
</evidence>
<keyword evidence="4 8" id="KW-0503">Monooxygenase</keyword>
<dbReference type="GO" id="GO:0004497">
    <property type="term" value="F:monooxygenase activity"/>
    <property type="evidence" value="ECO:0007669"/>
    <property type="project" value="UniProtKB-KW"/>
</dbReference>
<evidence type="ECO:0000259" key="7">
    <source>
        <dbReference type="Pfam" id="PF00296"/>
    </source>
</evidence>
<sequence>MISAKRSMHINLFLMNTGHHEASWRHPATDPRRITDLNYYRELGRIAERGKLDSLFLADTLVLPPTVEHKVLHGLEPFTLLSAIAAVTDKIGLIGTASTTFNDPFHIARKFASLDWISAGRAGWNIVTTASESAAYNFTDAALPPHDERYRKASEFVEVVKALWDSWEDDALVADKESGLYADMAKIHPLDHKGEHFAVRGPLNMPRSPQGHPLLVQAGSSEDGKSFAAMVAEAVFTAQPTFESGQAFYADIKSRMKPFGRSPDELCILPGFFPIIGDTLAEAQDKQRELDELTIVAYGLKRLSTLFKVDLTDCPLDEPVPLHLLPRQEEINGNRGRFELVEGMARKEKLTLRQLIMRTAGSRGHASLTGTPLQIADELERWFLGRAADGFNLMPSHMPDGLSDFVDKVIPELQNRGLFRTEYTGNTLREHYGFSRPAGKRKLEAHT</sequence>
<dbReference type="AlphaFoldDB" id="A0A1I2GJI2"/>
<feature type="domain" description="Luciferase-like" evidence="7">
    <location>
        <begin position="23"/>
        <end position="381"/>
    </location>
</feature>
<dbReference type="InterPro" id="IPR036661">
    <property type="entry name" value="Luciferase-like_sf"/>
</dbReference>
<gene>
    <name evidence="8" type="ORF">SAMN04487969_11676</name>
</gene>
<dbReference type="PANTHER" id="PTHR30011">
    <property type="entry name" value="ALKANESULFONATE MONOOXYGENASE-RELATED"/>
    <property type="match status" value="1"/>
</dbReference>
<organism evidence="8 9">
    <name type="scientific">Paenibacillus algorifonticola</name>
    <dbReference type="NCBI Taxonomy" id="684063"/>
    <lineage>
        <taxon>Bacteria</taxon>
        <taxon>Bacillati</taxon>
        <taxon>Bacillota</taxon>
        <taxon>Bacilli</taxon>
        <taxon>Bacillales</taxon>
        <taxon>Paenibacillaceae</taxon>
        <taxon>Paenibacillus</taxon>
    </lineage>
</organism>
<evidence type="ECO:0000313" key="8">
    <source>
        <dbReference type="EMBL" id="SFF17110.1"/>
    </source>
</evidence>
<dbReference type="SUPFAM" id="SSF51679">
    <property type="entry name" value="Bacterial luciferase-like"/>
    <property type="match status" value="1"/>
</dbReference>
<evidence type="ECO:0000256" key="6">
    <source>
        <dbReference type="PIRSR" id="PIRSR000337-1"/>
    </source>
</evidence>
<feature type="binding site" evidence="6">
    <location>
        <position position="146"/>
    </location>
    <ligand>
        <name>FMN</name>
        <dbReference type="ChEBI" id="CHEBI:58210"/>
    </ligand>
</feature>
<dbReference type="RefSeq" id="WP_046233329.1">
    <property type="nucleotide sequence ID" value="NZ_FONN01000016.1"/>
</dbReference>